<dbReference type="Proteomes" id="UP000800097">
    <property type="component" value="Unassembled WGS sequence"/>
</dbReference>
<keyword evidence="5" id="KW-0804">Transcription</keyword>
<sequence length="474" mass="52015">QWTEFFDSDLWSQKILQLSHIEPAIKHGILALSTLHERFENSTPIFNAGNSDFAFLQYMQAVKHSNDLLTAHQAGRVDVEKILIACIIFTCYENLAGNYRAANMHLRNGLRILCQHRQDVLLHARGPPVNESIASVLFRFDLQAMTFSDNASPYDYSIDCPPECPIIPVAYTSVSQARNDLVGLLRCMMWIAGVANINPRATENPTWLHIYTQLMASMDAFELTFDHFQAFLPMSGAPIDAKTQAGCSLIKIYYLMARTIVAAGASPVRNELSWDPFVGQFKTIVDLAETLPALVKPPFSSLPSTSPPLTPKPPATKPASKKRPPAFTPSFELSPIVPLFVTACRCRDPIIRRRAISLLLTCRRREGVWDSYGAGMVALQVVKLEEGIGEMVELDEGGWLPLSNNTNAGVEGCGFAGGSAGGGGGEMGSGGGFAHIREEKRVVDVFVSVSVGERQIGVNYLMGSGESVDRYVRF</sequence>
<evidence type="ECO:0000256" key="3">
    <source>
        <dbReference type="ARBA" id="ARBA00023015"/>
    </source>
</evidence>
<reference evidence="8" key="1">
    <citation type="journal article" date="2020" name="Stud. Mycol.">
        <title>101 Dothideomycetes genomes: a test case for predicting lifestyles and emergence of pathogens.</title>
        <authorList>
            <person name="Haridas S."/>
            <person name="Albert R."/>
            <person name="Binder M."/>
            <person name="Bloem J."/>
            <person name="Labutti K."/>
            <person name="Salamov A."/>
            <person name="Andreopoulos B."/>
            <person name="Baker S."/>
            <person name="Barry K."/>
            <person name="Bills G."/>
            <person name="Bluhm B."/>
            <person name="Cannon C."/>
            <person name="Castanera R."/>
            <person name="Culley D."/>
            <person name="Daum C."/>
            <person name="Ezra D."/>
            <person name="Gonzalez J."/>
            <person name="Henrissat B."/>
            <person name="Kuo A."/>
            <person name="Liang C."/>
            <person name="Lipzen A."/>
            <person name="Lutzoni F."/>
            <person name="Magnuson J."/>
            <person name="Mondo S."/>
            <person name="Nolan M."/>
            <person name="Ohm R."/>
            <person name="Pangilinan J."/>
            <person name="Park H.-J."/>
            <person name="Ramirez L."/>
            <person name="Alfaro M."/>
            <person name="Sun H."/>
            <person name="Tritt A."/>
            <person name="Yoshinaga Y."/>
            <person name="Zwiers L.-H."/>
            <person name="Turgeon B."/>
            <person name="Goodwin S."/>
            <person name="Spatafora J."/>
            <person name="Crous P."/>
            <person name="Grigoriev I."/>
        </authorList>
    </citation>
    <scope>NUCLEOTIDE SEQUENCE</scope>
    <source>
        <strain evidence="8">CBS 379.55</strain>
    </source>
</reference>
<gene>
    <name evidence="8" type="ORF">EI97DRAFT_382041</name>
</gene>
<proteinExistence type="predicted"/>
<dbReference type="GeneID" id="54549011"/>
<dbReference type="EMBL" id="ML986505">
    <property type="protein sequence ID" value="KAF2274122.1"/>
    <property type="molecule type" value="Genomic_DNA"/>
</dbReference>
<keyword evidence="3" id="KW-0805">Transcription regulation</keyword>
<evidence type="ECO:0000256" key="2">
    <source>
        <dbReference type="ARBA" id="ARBA00022833"/>
    </source>
</evidence>
<dbReference type="PANTHER" id="PTHR36206">
    <property type="entry name" value="ASPERCRYPTIN BIOSYNTHESIS CLUSTER-SPECIFIC TRANSCRIPTION REGULATOR ATNN-RELATED"/>
    <property type="match status" value="1"/>
</dbReference>
<evidence type="ECO:0008006" key="10">
    <source>
        <dbReference type="Google" id="ProtNLM"/>
    </source>
</evidence>
<keyword evidence="4" id="KW-0238">DNA-binding</keyword>
<evidence type="ECO:0000256" key="5">
    <source>
        <dbReference type="ARBA" id="ARBA00023163"/>
    </source>
</evidence>
<evidence type="ECO:0000256" key="6">
    <source>
        <dbReference type="ARBA" id="ARBA00023242"/>
    </source>
</evidence>
<keyword evidence="6" id="KW-0539">Nucleus</keyword>
<evidence type="ECO:0000256" key="1">
    <source>
        <dbReference type="ARBA" id="ARBA00022723"/>
    </source>
</evidence>
<accession>A0A6A6JCG6</accession>
<dbReference type="OrthoDB" id="3172332at2759"/>
<evidence type="ECO:0000313" key="8">
    <source>
        <dbReference type="EMBL" id="KAF2274122.1"/>
    </source>
</evidence>
<evidence type="ECO:0000256" key="4">
    <source>
        <dbReference type="ARBA" id="ARBA00023125"/>
    </source>
</evidence>
<dbReference type="PANTHER" id="PTHR36206:SF4">
    <property type="entry name" value="HYPOTHETICAL CONSERVED PROTEIN (EUROFUNG)-RELATED"/>
    <property type="match status" value="1"/>
</dbReference>
<dbReference type="InterPro" id="IPR052360">
    <property type="entry name" value="Transcr_Regulatory_Proteins"/>
</dbReference>
<evidence type="ECO:0000256" key="7">
    <source>
        <dbReference type="SAM" id="MobiDB-lite"/>
    </source>
</evidence>
<keyword evidence="1" id="KW-0479">Metal-binding</keyword>
<keyword evidence="9" id="KW-1185">Reference proteome</keyword>
<dbReference type="GO" id="GO:0003677">
    <property type="term" value="F:DNA binding"/>
    <property type="evidence" value="ECO:0007669"/>
    <property type="project" value="UniProtKB-KW"/>
</dbReference>
<keyword evidence="2" id="KW-0862">Zinc</keyword>
<protein>
    <recommendedName>
        <fullName evidence="10">Transcription factor domain-containing protein</fullName>
    </recommendedName>
</protein>
<feature type="compositionally biased region" description="Pro residues" evidence="7">
    <location>
        <begin position="305"/>
        <end position="316"/>
    </location>
</feature>
<evidence type="ECO:0000313" key="9">
    <source>
        <dbReference type="Proteomes" id="UP000800097"/>
    </source>
</evidence>
<feature type="non-terminal residue" evidence="8">
    <location>
        <position position="1"/>
    </location>
</feature>
<dbReference type="AlphaFoldDB" id="A0A6A6JCG6"/>
<feature type="region of interest" description="Disordered" evidence="7">
    <location>
        <begin position="299"/>
        <end position="326"/>
    </location>
</feature>
<organism evidence="8 9">
    <name type="scientific">Westerdykella ornata</name>
    <dbReference type="NCBI Taxonomy" id="318751"/>
    <lineage>
        <taxon>Eukaryota</taxon>
        <taxon>Fungi</taxon>
        <taxon>Dikarya</taxon>
        <taxon>Ascomycota</taxon>
        <taxon>Pezizomycotina</taxon>
        <taxon>Dothideomycetes</taxon>
        <taxon>Pleosporomycetidae</taxon>
        <taxon>Pleosporales</taxon>
        <taxon>Sporormiaceae</taxon>
        <taxon>Westerdykella</taxon>
    </lineage>
</organism>
<name>A0A6A6JCG6_WESOR</name>
<dbReference type="GO" id="GO:0046872">
    <property type="term" value="F:metal ion binding"/>
    <property type="evidence" value="ECO:0007669"/>
    <property type="project" value="UniProtKB-KW"/>
</dbReference>
<dbReference type="RefSeq" id="XP_033651661.1">
    <property type="nucleotide sequence ID" value="XM_033795836.1"/>
</dbReference>